<dbReference type="RefSeq" id="XP_064700856.1">
    <property type="nucleotide sequence ID" value="XM_064853093.1"/>
</dbReference>
<sequence>MSMSAATVLAGPVVEVQSVPIPAPLRGQILVRTIFASSNQKDCKRSTIYGQPPCNQGDDVAGIVHQIGAGVVGFSVGDRVAGFHNPGTEHGTDAEYTILWAYAAFHIPENVSFVEASTVPLTGTTAAVGLWRVLCVTEPWHAASQGGERNAIIIYGAGSAVGNFAIQLARLSNLHPIIAVAGKSISFVESQLDAQQGDRVVDYRGEESGIIERIRQALKEANTTANIAFDAISEGASQNILGAVLEKTGHIATVLPLQQATGRLADIKRTFTISPLVFTSPSETELNPSVNHWLAKTFFGFVELAMADGSLKGHPYEIIPGGLDGIQTGLEKLKNGNASALKYVYEISKA</sequence>
<evidence type="ECO:0000313" key="4">
    <source>
        <dbReference type="EMBL" id="KAK5045220.1"/>
    </source>
</evidence>
<protein>
    <recommendedName>
        <fullName evidence="3">Enoyl reductase (ER) domain-containing protein</fullName>
    </recommendedName>
</protein>
<dbReference type="GO" id="GO:0016651">
    <property type="term" value="F:oxidoreductase activity, acting on NAD(P)H"/>
    <property type="evidence" value="ECO:0007669"/>
    <property type="project" value="InterPro"/>
</dbReference>
<dbReference type="PANTHER" id="PTHR45348">
    <property type="entry name" value="HYPOTHETICAL OXIDOREDUCTASE (EUROFUNG)"/>
    <property type="match status" value="1"/>
</dbReference>
<proteinExistence type="inferred from homology"/>
<feature type="domain" description="Enoyl reductase (ER)" evidence="3">
    <location>
        <begin position="7"/>
        <end position="341"/>
    </location>
</feature>
<organism evidence="4 5">
    <name type="scientific">Exophiala bonariae</name>
    <dbReference type="NCBI Taxonomy" id="1690606"/>
    <lineage>
        <taxon>Eukaryota</taxon>
        <taxon>Fungi</taxon>
        <taxon>Dikarya</taxon>
        <taxon>Ascomycota</taxon>
        <taxon>Pezizomycotina</taxon>
        <taxon>Eurotiomycetes</taxon>
        <taxon>Chaetothyriomycetidae</taxon>
        <taxon>Chaetothyriales</taxon>
        <taxon>Herpotrichiellaceae</taxon>
        <taxon>Exophiala</taxon>
    </lineage>
</organism>
<dbReference type="SUPFAM" id="SSF50129">
    <property type="entry name" value="GroES-like"/>
    <property type="match status" value="1"/>
</dbReference>
<dbReference type="InterPro" id="IPR011032">
    <property type="entry name" value="GroES-like_sf"/>
</dbReference>
<dbReference type="PANTHER" id="PTHR45348:SF5">
    <property type="entry name" value="OXIDOREDUCTASE, PUTATIVE (AFU_ORTHOLOGUE AFUA_8G01420)-RELATED"/>
    <property type="match status" value="1"/>
</dbReference>
<keyword evidence="5" id="KW-1185">Reference proteome</keyword>
<dbReference type="InterPro" id="IPR013154">
    <property type="entry name" value="ADH-like_N"/>
</dbReference>
<dbReference type="CDD" id="cd08249">
    <property type="entry name" value="enoyl_reductase_like"/>
    <property type="match status" value="1"/>
</dbReference>
<evidence type="ECO:0000256" key="2">
    <source>
        <dbReference type="ARBA" id="ARBA00023002"/>
    </source>
</evidence>
<dbReference type="InterPro" id="IPR036291">
    <property type="entry name" value="NAD(P)-bd_dom_sf"/>
</dbReference>
<dbReference type="Gene3D" id="3.90.180.10">
    <property type="entry name" value="Medium-chain alcohol dehydrogenases, catalytic domain"/>
    <property type="match status" value="1"/>
</dbReference>
<dbReference type="Gene3D" id="3.40.50.720">
    <property type="entry name" value="NAD(P)-binding Rossmann-like Domain"/>
    <property type="match status" value="1"/>
</dbReference>
<dbReference type="SMART" id="SM00829">
    <property type="entry name" value="PKS_ER"/>
    <property type="match status" value="1"/>
</dbReference>
<dbReference type="SUPFAM" id="SSF51735">
    <property type="entry name" value="NAD(P)-binding Rossmann-fold domains"/>
    <property type="match status" value="1"/>
</dbReference>
<evidence type="ECO:0000313" key="5">
    <source>
        <dbReference type="Proteomes" id="UP001358417"/>
    </source>
</evidence>
<comment type="similarity">
    <text evidence="1">Belongs to the zinc-containing alcohol dehydrogenase family.</text>
</comment>
<gene>
    <name evidence="4" type="ORF">LTR84_009553</name>
</gene>
<keyword evidence="2" id="KW-0560">Oxidoreductase</keyword>
<dbReference type="InterPro" id="IPR047122">
    <property type="entry name" value="Trans-enoyl_RdTase-like"/>
</dbReference>
<evidence type="ECO:0000259" key="3">
    <source>
        <dbReference type="SMART" id="SM00829"/>
    </source>
</evidence>
<comment type="caution">
    <text evidence="4">The sequence shown here is derived from an EMBL/GenBank/DDBJ whole genome shotgun (WGS) entry which is preliminary data.</text>
</comment>
<dbReference type="GeneID" id="89977712"/>
<dbReference type="Pfam" id="PF08240">
    <property type="entry name" value="ADH_N"/>
    <property type="match status" value="1"/>
</dbReference>
<dbReference type="InterPro" id="IPR020843">
    <property type="entry name" value="ER"/>
</dbReference>
<accession>A0AAV9MUE6</accession>
<name>A0AAV9MUE6_9EURO</name>
<reference evidence="4 5" key="1">
    <citation type="submission" date="2023-08" db="EMBL/GenBank/DDBJ databases">
        <title>Black Yeasts Isolated from many extreme environments.</title>
        <authorList>
            <person name="Coleine C."/>
            <person name="Stajich J.E."/>
            <person name="Selbmann L."/>
        </authorList>
    </citation>
    <scope>NUCLEOTIDE SEQUENCE [LARGE SCALE GENOMIC DNA]</scope>
    <source>
        <strain evidence="4 5">CCFEE 5792</strain>
    </source>
</reference>
<dbReference type="AlphaFoldDB" id="A0AAV9MUE6"/>
<evidence type="ECO:0000256" key="1">
    <source>
        <dbReference type="ARBA" id="ARBA00008072"/>
    </source>
</evidence>
<dbReference type="Proteomes" id="UP001358417">
    <property type="component" value="Unassembled WGS sequence"/>
</dbReference>
<dbReference type="EMBL" id="JAVRRD010000039">
    <property type="protein sequence ID" value="KAK5045220.1"/>
    <property type="molecule type" value="Genomic_DNA"/>
</dbReference>